<name>A0AAE1Y1M5_9LAMI</name>
<protein>
    <recommendedName>
        <fullName evidence="1">RNase H type-1 domain-containing protein</fullName>
    </recommendedName>
</protein>
<accession>A0AAE1Y1M5</accession>
<evidence type="ECO:0000313" key="2">
    <source>
        <dbReference type="EMBL" id="KAK4421408.1"/>
    </source>
</evidence>
<evidence type="ECO:0000259" key="1">
    <source>
        <dbReference type="Pfam" id="PF13456"/>
    </source>
</evidence>
<reference evidence="2" key="1">
    <citation type="submission" date="2020-06" db="EMBL/GenBank/DDBJ databases">
        <authorList>
            <person name="Li T."/>
            <person name="Hu X."/>
            <person name="Zhang T."/>
            <person name="Song X."/>
            <person name="Zhang H."/>
            <person name="Dai N."/>
            <person name="Sheng W."/>
            <person name="Hou X."/>
            <person name="Wei L."/>
        </authorList>
    </citation>
    <scope>NUCLEOTIDE SEQUENCE</scope>
    <source>
        <strain evidence="2">3651</strain>
        <tissue evidence="2">Leaf</tissue>
    </source>
</reference>
<dbReference type="AlphaFoldDB" id="A0AAE1Y1M5"/>
<dbReference type="Proteomes" id="UP001293254">
    <property type="component" value="Unassembled WGS sequence"/>
</dbReference>
<proteinExistence type="predicted"/>
<comment type="caution">
    <text evidence="2">The sequence shown here is derived from an EMBL/GenBank/DDBJ whole genome shotgun (WGS) entry which is preliminary data.</text>
</comment>
<keyword evidence="3" id="KW-1185">Reference proteome</keyword>
<organism evidence="2 3">
    <name type="scientific">Sesamum alatum</name>
    <dbReference type="NCBI Taxonomy" id="300844"/>
    <lineage>
        <taxon>Eukaryota</taxon>
        <taxon>Viridiplantae</taxon>
        <taxon>Streptophyta</taxon>
        <taxon>Embryophyta</taxon>
        <taxon>Tracheophyta</taxon>
        <taxon>Spermatophyta</taxon>
        <taxon>Magnoliopsida</taxon>
        <taxon>eudicotyledons</taxon>
        <taxon>Gunneridae</taxon>
        <taxon>Pentapetalae</taxon>
        <taxon>asterids</taxon>
        <taxon>lamiids</taxon>
        <taxon>Lamiales</taxon>
        <taxon>Pedaliaceae</taxon>
        <taxon>Sesamum</taxon>
    </lineage>
</organism>
<dbReference type="EMBL" id="JACGWO010000008">
    <property type="protein sequence ID" value="KAK4421408.1"/>
    <property type="molecule type" value="Genomic_DNA"/>
</dbReference>
<dbReference type="InterPro" id="IPR002156">
    <property type="entry name" value="RNaseH_domain"/>
</dbReference>
<sequence>MANFCPVCKTPGEDIYDTLLGCPFSRQEFIEFASRFQLTSPKERPFSSWKPPSHNMVKINFDGTVPINHNAMGTGVAAWDASGATLSSKSRLWSVIQDIRLLMRSFECCSVHFVHSGLNSLADSLARHALQEIRDGLLPSE</sequence>
<feature type="domain" description="RNase H type-1" evidence="1">
    <location>
        <begin position="89"/>
        <end position="129"/>
    </location>
</feature>
<gene>
    <name evidence="2" type="ORF">Salat_2091300</name>
</gene>
<evidence type="ECO:0000313" key="3">
    <source>
        <dbReference type="Proteomes" id="UP001293254"/>
    </source>
</evidence>
<dbReference type="PANTHER" id="PTHR47723:SF19">
    <property type="entry name" value="POLYNUCLEOTIDYL TRANSFERASE, RIBONUCLEASE H-LIKE SUPERFAMILY PROTEIN"/>
    <property type="match status" value="1"/>
</dbReference>
<dbReference type="InterPro" id="IPR053151">
    <property type="entry name" value="RNase_H-like"/>
</dbReference>
<reference evidence="2" key="2">
    <citation type="journal article" date="2024" name="Plant">
        <title>Genomic evolution and insights into agronomic trait innovations of Sesamum species.</title>
        <authorList>
            <person name="Miao H."/>
            <person name="Wang L."/>
            <person name="Qu L."/>
            <person name="Liu H."/>
            <person name="Sun Y."/>
            <person name="Le M."/>
            <person name="Wang Q."/>
            <person name="Wei S."/>
            <person name="Zheng Y."/>
            <person name="Lin W."/>
            <person name="Duan Y."/>
            <person name="Cao H."/>
            <person name="Xiong S."/>
            <person name="Wang X."/>
            <person name="Wei L."/>
            <person name="Li C."/>
            <person name="Ma Q."/>
            <person name="Ju M."/>
            <person name="Zhao R."/>
            <person name="Li G."/>
            <person name="Mu C."/>
            <person name="Tian Q."/>
            <person name="Mei H."/>
            <person name="Zhang T."/>
            <person name="Gao T."/>
            <person name="Zhang H."/>
        </authorList>
    </citation>
    <scope>NUCLEOTIDE SEQUENCE</scope>
    <source>
        <strain evidence="2">3651</strain>
    </source>
</reference>
<dbReference type="PANTHER" id="PTHR47723">
    <property type="entry name" value="OS05G0353850 PROTEIN"/>
    <property type="match status" value="1"/>
</dbReference>
<dbReference type="Pfam" id="PF13456">
    <property type="entry name" value="RVT_3"/>
    <property type="match status" value="1"/>
</dbReference>
<dbReference type="GO" id="GO:0004523">
    <property type="term" value="F:RNA-DNA hybrid ribonuclease activity"/>
    <property type="evidence" value="ECO:0007669"/>
    <property type="project" value="InterPro"/>
</dbReference>
<dbReference type="GO" id="GO:0003676">
    <property type="term" value="F:nucleic acid binding"/>
    <property type="evidence" value="ECO:0007669"/>
    <property type="project" value="InterPro"/>
</dbReference>